<name>A0A4D6KYA3_VIGUN</name>
<feature type="chain" id="PRO_5020021051" evidence="1">
    <location>
        <begin position="24"/>
        <end position="80"/>
    </location>
</feature>
<organism evidence="2 3">
    <name type="scientific">Vigna unguiculata</name>
    <name type="common">Cowpea</name>
    <dbReference type="NCBI Taxonomy" id="3917"/>
    <lineage>
        <taxon>Eukaryota</taxon>
        <taxon>Viridiplantae</taxon>
        <taxon>Streptophyta</taxon>
        <taxon>Embryophyta</taxon>
        <taxon>Tracheophyta</taxon>
        <taxon>Spermatophyta</taxon>
        <taxon>Magnoliopsida</taxon>
        <taxon>eudicotyledons</taxon>
        <taxon>Gunneridae</taxon>
        <taxon>Pentapetalae</taxon>
        <taxon>rosids</taxon>
        <taxon>fabids</taxon>
        <taxon>Fabales</taxon>
        <taxon>Fabaceae</taxon>
        <taxon>Papilionoideae</taxon>
        <taxon>50 kb inversion clade</taxon>
        <taxon>NPAAA clade</taxon>
        <taxon>indigoferoid/millettioid clade</taxon>
        <taxon>Phaseoleae</taxon>
        <taxon>Vigna</taxon>
    </lineage>
</organism>
<reference evidence="2 3" key="1">
    <citation type="submission" date="2019-04" db="EMBL/GenBank/DDBJ databases">
        <title>An improved genome assembly and genetic linkage map for asparagus bean, Vigna unguiculata ssp. sesquipedialis.</title>
        <authorList>
            <person name="Xia Q."/>
            <person name="Zhang R."/>
            <person name="Dong Y."/>
        </authorList>
    </citation>
    <scope>NUCLEOTIDE SEQUENCE [LARGE SCALE GENOMIC DNA]</scope>
    <source>
        <tissue evidence="2">Leaf</tissue>
    </source>
</reference>
<sequence length="80" mass="8673">MALISIILLCLKTILKNRQHCQGGRVLKNARGSALSANPAVPSVEKCEKNEVERQPSGTPALGPLQVWNKILMLRLSVGI</sequence>
<evidence type="ECO:0000256" key="1">
    <source>
        <dbReference type="SAM" id="SignalP"/>
    </source>
</evidence>
<keyword evidence="3" id="KW-1185">Reference proteome</keyword>
<dbReference type="Proteomes" id="UP000501690">
    <property type="component" value="Linkage Group LG2"/>
</dbReference>
<keyword evidence="1" id="KW-0732">Signal</keyword>
<evidence type="ECO:0000313" key="3">
    <source>
        <dbReference type="Proteomes" id="UP000501690"/>
    </source>
</evidence>
<gene>
    <name evidence="2" type="ORF">DEO72_LG2g1562</name>
</gene>
<dbReference type="AlphaFoldDB" id="A0A4D6KYA3"/>
<feature type="signal peptide" evidence="1">
    <location>
        <begin position="1"/>
        <end position="23"/>
    </location>
</feature>
<dbReference type="EMBL" id="CP039346">
    <property type="protein sequence ID" value="QCD81237.1"/>
    <property type="molecule type" value="Genomic_DNA"/>
</dbReference>
<accession>A0A4D6KYA3</accession>
<protein>
    <submittedName>
        <fullName evidence="2">Uncharacterized protein</fullName>
    </submittedName>
</protein>
<evidence type="ECO:0000313" key="2">
    <source>
        <dbReference type="EMBL" id="QCD81237.1"/>
    </source>
</evidence>
<proteinExistence type="predicted"/>